<sequence>MTWVYSISGVSPDICCFRLDLKTAEGGASERLAVPGLPLVVFFRNGEKIGEIVGQVDPKRIQVVIARHLPGIRFPPEAAPPAAACPSPLPGQGAPGGGCQTCQMERIVQMLPSHPRDGLAHVWNTVNIQKLLSGTESCSYCRFVVDTCKNDKTLFEHVKTVKGDITIASQRNKGLARLFLEAPASQPGIEKTERFRSRILQRPAKGGEHFGGRLVPRDLDFGRYQRWLANCVDCHSTTCSNQDTTMDASGLRLRLIDLNARCIVDAPKGGARNYQQLTSVGGLSNERGDVPKTIRDAMLIAKNLGFEYLWVDAICIKQDDVADQAHQIEQMDKVYGFADLTIVSTGLDSDSEVPGLHSPRTTPNQAVCRIDNLELISSLPTLSQALAASVWDHRGWTLQEKALSRRLLIFTPSQAYWHCNKTVYAEDTRLELSRDTRDLDQIIEHYEEYSATLRRIYKPSPAGHALSRYGSLLRSYVTRNLTNQGDAVGAFTGVLNSLSSRLGTHHHGLPTLQFDAAMLWKTDGHFPGRREEAFPSWSWAGWRGGADVEMDEGGLEPVSRIIWWKMDNAGASSAHVRLAPGAEAIVEPYTNAFFGVDSSSPPPRPDIDPTSDNYGEEPNELKPPGPHVLRFWTSSARFTIGRTPVRSRGATCSEYPVYIPGQEDRGSVSVIVLDDTWLGGRAKDDIDVIFLSRVGGETGQGFKYDVKVWTMAVTWSGGVAYRVQQFVFPLRLTAWESAKPQFRLITLA</sequence>
<feature type="region of interest" description="Disordered" evidence="1">
    <location>
        <begin position="595"/>
        <end position="626"/>
    </location>
</feature>
<dbReference type="Pfam" id="PF06985">
    <property type="entry name" value="HET"/>
    <property type="match status" value="1"/>
</dbReference>
<keyword evidence="4" id="KW-1185">Reference proteome</keyword>
<accession>A0AA40AI93</accession>
<organism evidence="3 4">
    <name type="scientific">Lasiosphaeris hirsuta</name>
    <dbReference type="NCBI Taxonomy" id="260670"/>
    <lineage>
        <taxon>Eukaryota</taxon>
        <taxon>Fungi</taxon>
        <taxon>Dikarya</taxon>
        <taxon>Ascomycota</taxon>
        <taxon>Pezizomycotina</taxon>
        <taxon>Sordariomycetes</taxon>
        <taxon>Sordariomycetidae</taxon>
        <taxon>Sordariales</taxon>
        <taxon>Lasiosphaeriaceae</taxon>
        <taxon>Lasiosphaeris</taxon>
    </lineage>
</organism>
<dbReference type="PANTHER" id="PTHR33112:SF12">
    <property type="entry name" value="HETEROKARYON INCOMPATIBILITY DOMAIN-CONTAINING PROTEIN"/>
    <property type="match status" value="1"/>
</dbReference>
<evidence type="ECO:0000313" key="3">
    <source>
        <dbReference type="EMBL" id="KAK0716335.1"/>
    </source>
</evidence>
<evidence type="ECO:0000313" key="4">
    <source>
        <dbReference type="Proteomes" id="UP001172102"/>
    </source>
</evidence>
<reference evidence="3" key="1">
    <citation type="submission" date="2023-06" db="EMBL/GenBank/DDBJ databases">
        <title>Genome-scale phylogeny and comparative genomics of the fungal order Sordariales.</title>
        <authorList>
            <consortium name="Lawrence Berkeley National Laboratory"/>
            <person name="Hensen N."/>
            <person name="Bonometti L."/>
            <person name="Westerberg I."/>
            <person name="Brannstrom I.O."/>
            <person name="Guillou S."/>
            <person name="Cros-Aarteil S."/>
            <person name="Calhoun S."/>
            <person name="Haridas S."/>
            <person name="Kuo A."/>
            <person name="Mondo S."/>
            <person name="Pangilinan J."/>
            <person name="Riley R."/>
            <person name="Labutti K."/>
            <person name="Andreopoulos B."/>
            <person name="Lipzen A."/>
            <person name="Chen C."/>
            <person name="Yanf M."/>
            <person name="Daum C."/>
            <person name="Ng V."/>
            <person name="Clum A."/>
            <person name="Steindorff A."/>
            <person name="Ohm R."/>
            <person name="Martin F."/>
            <person name="Silar P."/>
            <person name="Natvig D."/>
            <person name="Lalanne C."/>
            <person name="Gautier V."/>
            <person name="Ament-Velasquez S.L."/>
            <person name="Kruys A."/>
            <person name="Hutchinson M.I."/>
            <person name="Powell A.J."/>
            <person name="Barry K."/>
            <person name="Miller A.N."/>
            <person name="Grigoriev I.V."/>
            <person name="Debuchy R."/>
            <person name="Gladieux P."/>
            <person name="Thoren M.H."/>
            <person name="Johannesson H."/>
        </authorList>
    </citation>
    <scope>NUCLEOTIDE SEQUENCE</scope>
    <source>
        <strain evidence="3">SMH4607-1</strain>
    </source>
</reference>
<dbReference type="EMBL" id="JAUKUA010000004">
    <property type="protein sequence ID" value="KAK0716335.1"/>
    <property type="molecule type" value="Genomic_DNA"/>
</dbReference>
<dbReference type="Proteomes" id="UP001172102">
    <property type="component" value="Unassembled WGS sequence"/>
</dbReference>
<name>A0AA40AI93_9PEZI</name>
<gene>
    <name evidence="3" type="ORF">B0H67DRAFT_582890</name>
</gene>
<protein>
    <submittedName>
        <fullName evidence="3">Heterokaryon incompatibility protein-domain-containing protein</fullName>
    </submittedName>
</protein>
<dbReference type="AlphaFoldDB" id="A0AA40AI93"/>
<proteinExistence type="predicted"/>
<evidence type="ECO:0000259" key="2">
    <source>
        <dbReference type="Pfam" id="PF06985"/>
    </source>
</evidence>
<comment type="caution">
    <text evidence="3">The sequence shown here is derived from an EMBL/GenBank/DDBJ whole genome shotgun (WGS) entry which is preliminary data.</text>
</comment>
<feature type="domain" description="Heterokaryon incompatibility" evidence="2">
    <location>
        <begin position="285"/>
        <end position="400"/>
    </location>
</feature>
<evidence type="ECO:0000256" key="1">
    <source>
        <dbReference type="SAM" id="MobiDB-lite"/>
    </source>
</evidence>
<dbReference type="PANTHER" id="PTHR33112">
    <property type="entry name" value="DOMAIN PROTEIN, PUTATIVE-RELATED"/>
    <property type="match status" value="1"/>
</dbReference>
<dbReference type="InterPro" id="IPR010730">
    <property type="entry name" value="HET"/>
</dbReference>